<sequence>MNQHIKEYNQAEELLPSGQKEFITELFESFEKYSNPNNEYFPETLSFLSENCFLDPLVCSLRAILSQGYISFPEFVQYNREKGETRKAVFEQFTQSFLSIIYGVVSKTMDDKISAYQGARYSSEPTDRDQTRHTKSLSTGQGETYRLDEATRSTMDQETNLNLINNPDAKPEVPLKQNHISSVGYTNRVNTLCTSDEKEIEENGPLKQNYRAINAITPRKEDLIQAILEHSRSQFVPGEHSRSGHLKRTQTARNSSMVEFSKSSGKFLRNSSKKKINQKRNSVFRKKGYGPDKFTSRGFTIPTMMHLQESQRLQDDSRVEKKARHICNRYGPACYESTSNTRENVGEYSYGKGGSTFGKSIKKCKFDENKEMIYSPGPGRYESHARENSAVYSFGKQKKDISFAKFSSRDIPSPGKYKVKRDFLSKVFKRHAT</sequence>
<feature type="region of interest" description="Disordered" evidence="1">
    <location>
        <begin position="120"/>
        <end position="140"/>
    </location>
</feature>
<keyword evidence="3" id="KW-1185">Reference proteome</keyword>
<evidence type="ECO:0000256" key="1">
    <source>
        <dbReference type="SAM" id="MobiDB-lite"/>
    </source>
</evidence>
<dbReference type="EMBL" id="CAMPGE010007955">
    <property type="protein sequence ID" value="CAI2366870.1"/>
    <property type="molecule type" value="Genomic_DNA"/>
</dbReference>
<evidence type="ECO:0000313" key="3">
    <source>
        <dbReference type="Proteomes" id="UP001295684"/>
    </source>
</evidence>
<protein>
    <submittedName>
        <fullName evidence="2">Uncharacterized protein</fullName>
    </submittedName>
</protein>
<comment type="caution">
    <text evidence="2">The sequence shown here is derived from an EMBL/GenBank/DDBJ whole genome shotgun (WGS) entry which is preliminary data.</text>
</comment>
<proteinExistence type="predicted"/>
<feature type="compositionally biased region" description="Polar residues" evidence="1">
    <location>
        <begin position="251"/>
        <end position="264"/>
    </location>
</feature>
<name>A0AAD1UK83_EUPCR</name>
<dbReference type="AlphaFoldDB" id="A0AAD1UK83"/>
<organism evidence="2 3">
    <name type="scientific">Euplotes crassus</name>
    <dbReference type="NCBI Taxonomy" id="5936"/>
    <lineage>
        <taxon>Eukaryota</taxon>
        <taxon>Sar</taxon>
        <taxon>Alveolata</taxon>
        <taxon>Ciliophora</taxon>
        <taxon>Intramacronucleata</taxon>
        <taxon>Spirotrichea</taxon>
        <taxon>Hypotrichia</taxon>
        <taxon>Euplotida</taxon>
        <taxon>Euplotidae</taxon>
        <taxon>Moneuplotes</taxon>
    </lineage>
</organism>
<dbReference type="Proteomes" id="UP001295684">
    <property type="component" value="Unassembled WGS sequence"/>
</dbReference>
<feature type="region of interest" description="Disordered" evidence="1">
    <location>
        <begin position="235"/>
        <end position="264"/>
    </location>
</feature>
<reference evidence="2" key="1">
    <citation type="submission" date="2023-07" db="EMBL/GenBank/DDBJ databases">
        <authorList>
            <consortium name="AG Swart"/>
            <person name="Singh M."/>
            <person name="Singh A."/>
            <person name="Seah K."/>
            <person name="Emmerich C."/>
        </authorList>
    </citation>
    <scope>NUCLEOTIDE SEQUENCE</scope>
    <source>
        <strain evidence="2">DP1</strain>
    </source>
</reference>
<accession>A0AAD1UK83</accession>
<evidence type="ECO:0000313" key="2">
    <source>
        <dbReference type="EMBL" id="CAI2366870.1"/>
    </source>
</evidence>
<gene>
    <name evidence="2" type="ORF">ECRASSUSDP1_LOCUS8144</name>
</gene>